<gene>
    <name evidence="10" type="ORF">WN51_03652</name>
</gene>
<evidence type="ECO:0000256" key="7">
    <source>
        <dbReference type="ARBA" id="ARBA00023242"/>
    </source>
</evidence>
<dbReference type="Proteomes" id="UP000053105">
    <property type="component" value="Unassembled WGS sequence"/>
</dbReference>
<accession>A0A0M8ZUM2</accession>
<comment type="similarity">
    <text evidence="2">Belongs to the bZIP family. Maf subfamily.</text>
</comment>
<comment type="subcellular location">
    <subcellularLocation>
        <location evidence="1">Nucleus</location>
    </subcellularLocation>
</comment>
<evidence type="ECO:0000256" key="4">
    <source>
        <dbReference type="ARBA" id="ARBA00023015"/>
    </source>
</evidence>
<keyword evidence="7" id="KW-0539">Nucleus</keyword>
<evidence type="ECO:0000256" key="2">
    <source>
        <dbReference type="ARBA" id="ARBA00008500"/>
    </source>
</evidence>
<dbReference type="EMBL" id="KQ435837">
    <property type="protein sequence ID" value="KOX71480.1"/>
    <property type="molecule type" value="Genomic_DNA"/>
</dbReference>
<dbReference type="GO" id="GO:0000981">
    <property type="term" value="F:DNA-binding transcription factor activity, RNA polymerase II-specific"/>
    <property type="evidence" value="ECO:0007669"/>
    <property type="project" value="TreeGrafter"/>
</dbReference>
<keyword evidence="11" id="KW-1185">Reference proteome</keyword>
<keyword evidence="6" id="KW-0804">Transcription</keyword>
<dbReference type="SUPFAM" id="SSF47454">
    <property type="entry name" value="A DNA-binding domain in eukaryotic transcription factors"/>
    <property type="match status" value="1"/>
</dbReference>
<organism evidence="10 11">
    <name type="scientific">Melipona quadrifasciata</name>
    <dbReference type="NCBI Taxonomy" id="166423"/>
    <lineage>
        <taxon>Eukaryota</taxon>
        <taxon>Metazoa</taxon>
        <taxon>Ecdysozoa</taxon>
        <taxon>Arthropoda</taxon>
        <taxon>Hexapoda</taxon>
        <taxon>Insecta</taxon>
        <taxon>Pterygota</taxon>
        <taxon>Neoptera</taxon>
        <taxon>Endopterygota</taxon>
        <taxon>Hymenoptera</taxon>
        <taxon>Apocrita</taxon>
        <taxon>Aculeata</taxon>
        <taxon>Apoidea</taxon>
        <taxon>Anthophila</taxon>
        <taxon>Apidae</taxon>
        <taxon>Melipona</taxon>
    </lineage>
</organism>
<dbReference type="OrthoDB" id="5974330at2759"/>
<keyword evidence="4" id="KW-0805">Transcription regulation</keyword>
<feature type="coiled-coil region" evidence="8">
    <location>
        <begin position="220"/>
        <end position="254"/>
    </location>
</feature>
<protein>
    <submittedName>
        <fullName evidence="10">Transcription factor MafK</fullName>
    </submittedName>
</protein>
<dbReference type="STRING" id="166423.A0A0M8ZUM2"/>
<name>A0A0M8ZUM2_9HYME</name>
<dbReference type="InterPro" id="IPR008917">
    <property type="entry name" value="TF_DNA-bd_sf"/>
</dbReference>
<dbReference type="GO" id="GO:0000978">
    <property type="term" value="F:RNA polymerase II cis-regulatory region sequence-specific DNA binding"/>
    <property type="evidence" value="ECO:0007669"/>
    <property type="project" value="TreeGrafter"/>
</dbReference>
<dbReference type="CDD" id="cd14717">
    <property type="entry name" value="bZIP_Maf_small"/>
    <property type="match status" value="1"/>
</dbReference>
<dbReference type="Pfam" id="PF03131">
    <property type="entry name" value="bZIP_Maf"/>
    <property type="match status" value="1"/>
</dbReference>
<dbReference type="InterPro" id="IPR024874">
    <property type="entry name" value="Transcription_factor_Maf_fam"/>
</dbReference>
<evidence type="ECO:0000256" key="8">
    <source>
        <dbReference type="SAM" id="Coils"/>
    </source>
</evidence>
<dbReference type="InterPro" id="IPR004826">
    <property type="entry name" value="bZIP_Maf"/>
</dbReference>
<dbReference type="GO" id="GO:0005634">
    <property type="term" value="C:nucleus"/>
    <property type="evidence" value="ECO:0007669"/>
    <property type="project" value="UniProtKB-SubCell"/>
</dbReference>
<proteinExistence type="inferred from homology"/>
<dbReference type="FunFam" id="1.20.5.170:FF:000011">
    <property type="entry name" value="Transcription factor MafG, putative"/>
    <property type="match status" value="1"/>
</dbReference>
<dbReference type="PANTHER" id="PTHR10129:SF48">
    <property type="entry name" value="MAF-S, ISOFORM B"/>
    <property type="match status" value="1"/>
</dbReference>
<evidence type="ECO:0000313" key="11">
    <source>
        <dbReference type="Proteomes" id="UP000053105"/>
    </source>
</evidence>
<evidence type="ECO:0000256" key="3">
    <source>
        <dbReference type="ARBA" id="ARBA00022491"/>
    </source>
</evidence>
<keyword evidence="5" id="KW-0238">DNA-binding</keyword>
<sequence>MRTGKRDLLLGMERRRLPTKETRSLPFFLENMYERLVAGKVAFVVFAEEEEINCATEISISWAVNCEFLCKFMFFSECSPFLVVSLDYLMTQKLTTKARTIVVTERTTLVTNLHVTPTNTSRSKFLHAHPKNIREVEPTRTKRGRFDFKGSLARPDPLSPGPCLDISDDELVTISVRDLNRQLKLRGLSREEIVRMKQRRRTLKNRGYAASCRIKRIEQKDELESEKTQEYRDMETMQEDNNHMREEIESWHSKYQALKKFAIEKKIHIPPELETI</sequence>
<evidence type="ECO:0000256" key="1">
    <source>
        <dbReference type="ARBA" id="ARBA00004123"/>
    </source>
</evidence>
<evidence type="ECO:0000313" key="10">
    <source>
        <dbReference type="EMBL" id="KOX71480.1"/>
    </source>
</evidence>
<dbReference type="AlphaFoldDB" id="A0A0M8ZUM2"/>
<evidence type="ECO:0000256" key="5">
    <source>
        <dbReference type="ARBA" id="ARBA00023125"/>
    </source>
</evidence>
<feature type="domain" description="Basic leucine zipper" evidence="9">
    <location>
        <begin position="166"/>
        <end position="258"/>
    </location>
</feature>
<evidence type="ECO:0000259" key="9">
    <source>
        <dbReference type="Pfam" id="PF03131"/>
    </source>
</evidence>
<keyword evidence="3" id="KW-0678">Repressor</keyword>
<dbReference type="Gene3D" id="1.20.5.170">
    <property type="match status" value="1"/>
</dbReference>
<dbReference type="PANTHER" id="PTHR10129">
    <property type="entry name" value="TRANSCRIPTION FACTOR MAF"/>
    <property type="match status" value="1"/>
</dbReference>
<evidence type="ECO:0000256" key="6">
    <source>
        <dbReference type="ARBA" id="ARBA00023163"/>
    </source>
</evidence>
<reference evidence="10 11" key="1">
    <citation type="submission" date="2015-07" db="EMBL/GenBank/DDBJ databases">
        <title>The genome of Melipona quadrifasciata.</title>
        <authorList>
            <person name="Pan H."/>
            <person name="Kapheim K."/>
        </authorList>
    </citation>
    <scope>NUCLEOTIDE SEQUENCE [LARGE SCALE GENOMIC DNA]</scope>
    <source>
        <strain evidence="10">0111107301</strain>
        <tissue evidence="10">Whole body</tissue>
    </source>
</reference>
<keyword evidence="8" id="KW-0175">Coiled coil</keyword>